<evidence type="ECO:0000313" key="4">
    <source>
        <dbReference type="Proteomes" id="UP000762676"/>
    </source>
</evidence>
<keyword evidence="2" id="KW-0472">Membrane</keyword>
<reference evidence="3 4" key="1">
    <citation type="journal article" date="2021" name="Elife">
        <title>Chloroplast acquisition without the gene transfer in kleptoplastic sea slugs, Plakobranchus ocellatus.</title>
        <authorList>
            <person name="Maeda T."/>
            <person name="Takahashi S."/>
            <person name="Yoshida T."/>
            <person name="Shimamura S."/>
            <person name="Takaki Y."/>
            <person name="Nagai Y."/>
            <person name="Toyoda A."/>
            <person name="Suzuki Y."/>
            <person name="Arimoto A."/>
            <person name="Ishii H."/>
            <person name="Satoh N."/>
            <person name="Nishiyama T."/>
            <person name="Hasebe M."/>
            <person name="Maruyama T."/>
            <person name="Minagawa J."/>
            <person name="Obokata J."/>
            <person name="Shigenobu S."/>
        </authorList>
    </citation>
    <scope>NUCLEOTIDE SEQUENCE [LARGE SCALE GENOMIC DNA]</scope>
</reference>
<proteinExistence type="predicted"/>
<feature type="compositionally biased region" description="Acidic residues" evidence="1">
    <location>
        <begin position="65"/>
        <end position="91"/>
    </location>
</feature>
<dbReference type="EMBL" id="BMAT01007084">
    <property type="protein sequence ID" value="GFR57403.1"/>
    <property type="molecule type" value="Genomic_DNA"/>
</dbReference>
<evidence type="ECO:0008006" key="5">
    <source>
        <dbReference type="Google" id="ProtNLM"/>
    </source>
</evidence>
<evidence type="ECO:0000256" key="1">
    <source>
        <dbReference type="SAM" id="MobiDB-lite"/>
    </source>
</evidence>
<feature type="region of interest" description="Disordered" evidence="1">
    <location>
        <begin position="59"/>
        <end position="103"/>
    </location>
</feature>
<accession>A0AAV4E884</accession>
<name>A0AAV4E884_9GAST</name>
<organism evidence="3 4">
    <name type="scientific">Elysia marginata</name>
    <dbReference type="NCBI Taxonomy" id="1093978"/>
    <lineage>
        <taxon>Eukaryota</taxon>
        <taxon>Metazoa</taxon>
        <taxon>Spiralia</taxon>
        <taxon>Lophotrochozoa</taxon>
        <taxon>Mollusca</taxon>
        <taxon>Gastropoda</taxon>
        <taxon>Heterobranchia</taxon>
        <taxon>Euthyneura</taxon>
        <taxon>Panpulmonata</taxon>
        <taxon>Sacoglossa</taxon>
        <taxon>Placobranchoidea</taxon>
        <taxon>Plakobranchidae</taxon>
        <taxon>Elysia</taxon>
    </lineage>
</organism>
<evidence type="ECO:0000256" key="2">
    <source>
        <dbReference type="SAM" id="Phobius"/>
    </source>
</evidence>
<sequence>MNKRVPDYGNSDARVMRFICCSSVRSADTLVGNGLWGTHPNVYNWTKRSCVCEIKSERREKEKEEKEEEVEEEEYNYDDDDDDDDDEEEKEEASSPFSLSSSSPSPLLLLLLVVVLLLLLLLLPLLLLLLLQAPLFDQAQHNVIVCIVPPYSRAGVQLGHNWRRQPRKECGLDSEKSDGATPRCRARNDSFVYVCRNGYHIRFFQFSLPRAAHLRGRQRTALKIILYVVALTLDINRKRRLSSFQRAMIVDYTGDTDKSSAV</sequence>
<dbReference type="Proteomes" id="UP000762676">
    <property type="component" value="Unassembled WGS sequence"/>
</dbReference>
<keyword evidence="4" id="KW-1185">Reference proteome</keyword>
<evidence type="ECO:0000313" key="3">
    <source>
        <dbReference type="EMBL" id="GFR57403.1"/>
    </source>
</evidence>
<gene>
    <name evidence="3" type="ORF">ElyMa_003455400</name>
</gene>
<keyword evidence="2" id="KW-1133">Transmembrane helix</keyword>
<keyword evidence="2" id="KW-0812">Transmembrane</keyword>
<protein>
    <recommendedName>
        <fullName evidence="5">SRCR domain-containing protein</fullName>
    </recommendedName>
</protein>
<feature type="transmembrane region" description="Helical" evidence="2">
    <location>
        <begin position="107"/>
        <end position="131"/>
    </location>
</feature>
<dbReference type="AlphaFoldDB" id="A0AAV4E884"/>
<comment type="caution">
    <text evidence="3">The sequence shown here is derived from an EMBL/GenBank/DDBJ whole genome shotgun (WGS) entry which is preliminary data.</text>
</comment>